<feature type="transmembrane region" description="Helical" evidence="2">
    <location>
        <begin position="28"/>
        <end position="49"/>
    </location>
</feature>
<dbReference type="EMBL" id="JBFXLS010000078">
    <property type="protein sequence ID" value="KAL2819260.1"/>
    <property type="molecule type" value="Genomic_DNA"/>
</dbReference>
<feature type="region of interest" description="Disordered" evidence="1">
    <location>
        <begin position="285"/>
        <end position="312"/>
    </location>
</feature>
<dbReference type="PANTHER" id="PTHR35184">
    <property type="entry name" value="YALI0C10208P"/>
    <property type="match status" value="1"/>
</dbReference>
<keyword evidence="2" id="KW-0812">Transmembrane</keyword>
<evidence type="ECO:0000313" key="3">
    <source>
        <dbReference type="EMBL" id="KAL2819260.1"/>
    </source>
</evidence>
<feature type="transmembrane region" description="Helical" evidence="2">
    <location>
        <begin position="253"/>
        <end position="272"/>
    </location>
</feature>
<evidence type="ECO:0000256" key="1">
    <source>
        <dbReference type="SAM" id="MobiDB-lite"/>
    </source>
</evidence>
<proteinExistence type="predicted"/>
<reference evidence="3 4" key="1">
    <citation type="submission" date="2024-07" db="EMBL/GenBank/DDBJ databases">
        <title>Section-level genome sequencing and comparative genomics of Aspergillus sections Usti and Cavernicolus.</title>
        <authorList>
            <consortium name="Lawrence Berkeley National Laboratory"/>
            <person name="Nybo J.L."/>
            <person name="Vesth T.C."/>
            <person name="Theobald S."/>
            <person name="Frisvad J.C."/>
            <person name="Larsen T.O."/>
            <person name="Kjaerboelling I."/>
            <person name="Rothschild-Mancinelli K."/>
            <person name="Lyhne E.K."/>
            <person name="Kogle M.E."/>
            <person name="Barry K."/>
            <person name="Clum A."/>
            <person name="Na H."/>
            <person name="Ledsgaard L."/>
            <person name="Lin J."/>
            <person name="Lipzen A."/>
            <person name="Kuo A."/>
            <person name="Riley R."/>
            <person name="Mondo S."/>
            <person name="LaButti K."/>
            <person name="Haridas S."/>
            <person name="Pangalinan J."/>
            <person name="Salamov A.A."/>
            <person name="Simmons B.A."/>
            <person name="Magnuson J.K."/>
            <person name="Chen J."/>
            <person name="Drula E."/>
            <person name="Henrissat B."/>
            <person name="Wiebenga A."/>
            <person name="Lubbers R.J."/>
            <person name="Gomes A.C."/>
            <person name="Makela M.R."/>
            <person name="Stajich J."/>
            <person name="Grigoriev I.V."/>
            <person name="Mortensen U.H."/>
            <person name="De vries R.P."/>
            <person name="Baker S.E."/>
            <person name="Andersen M.R."/>
        </authorList>
    </citation>
    <scope>NUCLEOTIDE SEQUENCE [LARGE SCALE GENOMIC DNA]</scope>
    <source>
        <strain evidence="3 4">CBS 600.67</strain>
    </source>
</reference>
<feature type="transmembrane region" description="Helical" evidence="2">
    <location>
        <begin position="94"/>
        <end position="114"/>
    </location>
</feature>
<feature type="transmembrane region" description="Helical" evidence="2">
    <location>
        <begin position="179"/>
        <end position="199"/>
    </location>
</feature>
<accession>A0ABR4HUU5</accession>
<dbReference type="PANTHER" id="PTHR35184:SF1">
    <property type="entry name" value="INTEGRAL MEMBRANE PROTEIN"/>
    <property type="match status" value="1"/>
</dbReference>
<dbReference type="Pfam" id="PF11309">
    <property type="entry name" value="DUF3112"/>
    <property type="match status" value="1"/>
</dbReference>
<evidence type="ECO:0000256" key="2">
    <source>
        <dbReference type="SAM" id="Phobius"/>
    </source>
</evidence>
<evidence type="ECO:0000313" key="4">
    <source>
        <dbReference type="Proteomes" id="UP001610335"/>
    </source>
</evidence>
<feature type="transmembrane region" description="Helical" evidence="2">
    <location>
        <begin position="138"/>
        <end position="159"/>
    </location>
</feature>
<sequence length="312" mass="34542">MFPSLEKRGGPYASTTAGLGGLPSNLPDVPVCAVFLALYVCFAVTNMTIFQKNRRRNHKFILSGMMFGFCMARITTLVLRIVWANRQLNARLAIAANILVNAGILLIYVINLILSQRILRAKQPHIGWHPIPRTGSKVFYYLIPGALIMVITATVVSVYTLDPDTRASCRDVQLAALTYLLVFSCLPLLHVAAAVLLPRSQDQETFGEGSMIAKVVIVTLSSCMCIMISGFKAGANWSPPRPVSNPAWYHSKACFYVFNFMLEILILCLLTFSRIDKRFHIPDGSTQPGDYSAIKRQESEEADVGVEPKPRS</sequence>
<keyword evidence="2" id="KW-1133">Transmembrane helix</keyword>
<keyword evidence="4" id="KW-1185">Reference proteome</keyword>
<protein>
    <submittedName>
        <fullName evidence="3">Uncharacterized protein</fullName>
    </submittedName>
</protein>
<comment type="caution">
    <text evidence="3">The sequence shown here is derived from an EMBL/GenBank/DDBJ whole genome shotgun (WGS) entry which is preliminary data.</text>
</comment>
<name>A0ABR4HUU5_9EURO</name>
<feature type="transmembrane region" description="Helical" evidence="2">
    <location>
        <begin position="61"/>
        <end position="82"/>
    </location>
</feature>
<dbReference type="InterPro" id="IPR021460">
    <property type="entry name" value="DUF3112"/>
</dbReference>
<keyword evidence="2" id="KW-0472">Membrane</keyword>
<organism evidence="3 4">
    <name type="scientific">Aspergillus cavernicola</name>
    <dbReference type="NCBI Taxonomy" id="176166"/>
    <lineage>
        <taxon>Eukaryota</taxon>
        <taxon>Fungi</taxon>
        <taxon>Dikarya</taxon>
        <taxon>Ascomycota</taxon>
        <taxon>Pezizomycotina</taxon>
        <taxon>Eurotiomycetes</taxon>
        <taxon>Eurotiomycetidae</taxon>
        <taxon>Eurotiales</taxon>
        <taxon>Aspergillaceae</taxon>
        <taxon>Aspergillus</taxon>
        <taxon>Aspergillus subgen. Nidulantes</taxon>
    </lineage>
</organism>
<feature type="transmembrane region" description="Helical" evidence="2">
    <location>
        <begin position="211"/>
        <end position="233"/>
    </location>
</feature>
<gene>
    <name evidence="3" type="ORF">BDW59DRAFT_151556</name>
</gene>
<dbReference type="Proteomes" id="UP001610335">
    <property type="component" value="Unassembled WGS sequence"/>
</dbReference>